<evidence type="ECO:0000256" key="1">
    <source>
        <dbReference type="ARBA" id="ARBA00004173"/>
    </source>
</evidence>
<evidence type="ECO:0000256" key="6">
    <source>
        <dbReference type="ARBA" id="ARBA00023274"/>
    </source>
</evidence>
<keyword evidence="6" id="KW-0687">Ribonucleoprotein</keyword>
<comment type="similarity">
    <text evidence="2">Belongs to the bacterial ribosomal protein bL32 family.</text>
</comment>
<dbReference type="HAMAP" id="MF_00340">
    <property type="entry name" value="Ribosomal_bL32"/>
    <property type="match status" value="1"/>
</dbReference>
<dbReference type="InterPro" id="IPR011332">
    <property type="entry name" value="Ribosomal_zn-bd"/>
</dbReference>
<reference evidence="8" key="1">
    <citation type="submission" date="2022-06" db="EMBL/GenBank/DDBJ databases">
        <authorList>
            <consortium name="SYNGENTA / RWTH Aachen University"/>
        </authorList>
    </citation>
    <scope>NUCLEOTIDE SEQUENCE</scope>
</reference>
<dbReference type="AlphaFoldDB" id="A0AAV0BQJ4"/>
<evidence type="ECO:0000256" key="7">
    <source>
        <dbReference type="ARBA" id="ARBA00039935"/>
    </source>
</evidence>
<dbReference type="Pfam" id="PF01783">
    <property type="entry name" value="Ribosomal_L32p"/>
    <property type="match status" value="1"/>
</dbReference>
<protein>
    <recommendedName>
        <fullName evidence="7">Large ribosomal subunit protein bL32m</fullName>
    </recommendedName>
</protein>
<evidence type="ECO:0000256" key="4">
    <source>
        <dbReference type="ARBA" id="ARBA00022980"/>
    </source>
</evidence>
<name>A0AAV0BQJ4_PHAPC</name>
<accession>A0AAV0BQJ4</accession>
<dbReference type="InterPro" id="IPR051991">
    <property type="entry name" value="Mitoribosomal_protein_bL32"/>
</dbReference>
<dbReference type="InterPro" id="IPR002677">
    <property type="entry name" value="Ribosomal_bL32"/>
</dbReference>
<keyword evidence="9" id="KW-1185">Reference proteome</keyword>
<evidence type="ECO:0000313" key="8">
    <source>
        <dbReference type="EMBL" id="CAH7689634.1"/>
    </source>
</evidence>
<dbReference type="GO" id="GO:0006412">
    <property type="term" value="P:translation"/>
    <property type="evidence" value="ECO:0007669"/>
    <property type="project" value="InterPro"/>
</dbReference>
<evidence type="ECO:0000256" key="3">
    <source>
        <dbReference type="ARBA" id="ARBA00022946"/>
    </source>
</evidence>
<dbReference type="GO" id="GO:0003735">
    <property type="term" value="F:structural constituent of ribosome"/>
    <property type="evidence" value="ECO:0007669"/>
    <property type="project" value="InterPro"/>
</dbReference>
<dbReference type="GO" id="GO:0005762">
    <property type="term" value="C:mitochondrial large ribosomal subunit"/>
    <property type="evidence" value="ECO:0007669"/>
    <property type="project" value="TreeGrafter"/>
</dbReference>
<organism evidence="8 9">
    <name type="scientific">Phakopsora pachyrhizi</name>
    <name type="common">Asian soybean rust disease fungus</name>
    <dbReference type="NCBI Taxonomy" id="170000"/>
    <lineage>
        <taxon>Eukaryota</taxon>
        <taxon>Fungi</taxon>
        <taxon>Dikarya</taxon>
        <taxon>Basidiomycota</taxon>
        <taxon>Pucciniomycotina</taxon>
        <taxon>Pucciniomycetes</taxon>
        <taxon>Pucciniales</taxon>
        <taxon>Phakopsoraceae</taxon>
        <taxon>Phakopsora</taxon>
    </lineage>
</organism>
<dbReference type="Proteomes" id="UP001153365">
    <property type="component" value="Unassembled WGS sequence"/>
</dbReference>
<evidence type="ECO:0000313" key="9">
    <source>
        <dbReference type="Proteomes" id="UP001153365"/>
    </source>
</evidence>
<comment type="caution">
    <text evidence="8">The sequence shown here is derived from an EMBL/GenBank/DDBJ whole genome shotgun (WGS) entry which is preliminary data.</text>
</comment>
<dbReference type="SUPFAM" id="SSF57829">
    <property type="entry name" value="Zn-binding ribosomal proteins"/>
    <property type="match status" value="1"/>
</dbReference>
<keyword evidence="3" id="KW-0809">Transit peptide</keyword>
<dbReference type="EMBL" id="CALTRL010006111">
    <property type="protein sequence ID" value="CAH7689634.1"/>
    <property type="molecule type" value="Genomic_DNA"/>
</dbReference>
<keyword evidence="5" id="KW-0496">Mitochondrion</keyword>
<dbReference type="PANTHER" id="PTHR21026">
    <property type="entry name" value="39S RIBOSOMAL PROTEIN L32, MITOCHONDRIAL"/>
    <property type="match status" value="1"/>
</dbReference>
<sequence>MASPISLLPISKNFINVSVPSFLQAFNHQSSLQELQINLSQSSNSKTLSTANTNFSFLKKSLSSLSPTVKFISSSSSSSPSSTIQTALPLTGSTARSFRFSSLLDFNSSIFGWLIDGLLRAVPKKKVSHSRKRMRSAQKGLKPELGLSRCSGCGSLKRKHFLCLSCYADKVLEHSQSPRKPWEKGITP</sequence>
<proteinExistence type="inferred from homology"/>
<evidence type="ECO:0000256" key="5">
    <source>
        <dbReference type="ARBA" id="ARBA00023128"/>
    </source>
</evidence>
<keyword evidence="4" id="KW-0689">Ribosomal protein</keyword>
<evidence type="ECO:0000256" key="2">
    <source>
        <dbReference type="ARBA" id="ARBA00008560"/>
    </source>
</evidence>
<dbReference type="NCBIfam" id="TIGR01031">
    <property type="entry name" value="rpmF_bact"/>
    <property type="match status" value="1"/>
</dbReference>
<comment type="subcellular location">
    <subcellularLocation>
        <location evidence="1">Mitochondrion</location>
    </subcellularLocation>
</comment>
<gene>
    <name evidence="8" type="ORF">PPACK8108_LOCUS24760</name>
</gene>
<dbReference type="PANTHER" id="PTHR21026:SF2">
    <property type="entry name" value="LARGE RIBOSOMAL SUBUNIT PROTEIN BL32M"/>
    <property type="match status" value="1"/>
</dbReference>